<dbReference type="EMBL" id="QRUP01000002">
    <property type="protein sequence ID" value="RGR76281.1"/>
    <property type="molecule type" value="Genomic_DNA"/>
</dbReference>
<evidence type="ECO:0000259" key="9">
    <source>
        <dbReference type="Pfam" id="PF00266"/>
    </source>
</evidence>
<dbReference type="PROSITE" id="PS00595">
    <property type="entry name" value="AA_TRANSFER_CLASS_5"/>
    <property type="match status" value="1"/>
</dbReference>
<feature type="domain" description="Aminotransferase class V" evidence="9">
    <location>
        <begin position="25"/>
        <end position="393"/>
    </location>
</feature>
<evidence type="ECO:0000256" key="8">
    <source>
        <dbReference type="RuleBase" id="RU004506"/>
    </source>
</evidence>
<dbReference type="GO" id="GO:0031071">
    <property type="term" value="F:cysteine desulfurase activity"/>
    <property type="evidence" value="ECO:0007669"/>
    <property type="project" value="UniProtKB-UniRule"/>
</dbReference>
<sequence length="410" mass="45742">MFDVLKIRQDFPMLHNRTMQSHPLVYLDNAATTFKPQCVIDAVVRYYTEQTTNVHRGDYEISYQVSEAYEKTREDVARFIHAEPKEIVFTAGASASLNLVAYGYGRKYLKPGDVILSTEAEHASNILPWFKVVEETGAKLEYIPLTEDGRLTLENFRKAMHEQVKIVAVADITNVLGYVAPIEEMTRIAHEHGAIVVCDGAQSVPHTPTDVKALDVDFLAFSAHKMCGPTGIGVLYGKFELLQKTDPFMLGGGSNARFDMCGNILLKDAPYKFEAGTPNIEGVLGLQQAVRYLENIGMDRIEAYEHELKAYAIEKLKKLDNLILYNPTSPTGIIAFNVKNVFAQDAAGYLNSKGIAVRSGNHCAKILLNVLKTSETIRASLYFYNTKEDVDRFVQACSEITLENCVGLFF</sequence>
<dbReference type="Gene3D" id="3.90.1150.10">
    <property type="entry name" value="Aspartate Aminotransferase, domain 1"/>
    <property type="match status" value="1"/>
</dbReference>
<dbReference type="InterPro" id="IPR000192">
    <property type="entry name" value="Aminotrans_V_dom"/>
</dbReference>
<dbReference type="RefSeq" id="WP_117893342.1">
    <property type="nucleotide sequence ID" value="NZ_CABJCV010000002.1"/>
</dbReference>
<dbReference type="NCBIfam" id="TIGR01979">
    <property type="entry name" value="sufS"/>
    <property type="match status" value="1"/>
</dbReference>
<comment type="function">
    <text evidence="8">Catalyzes the removal of elemental sulfur and selenium atoms from L-cysteine, L-cystine, L-selenocysteine, and L-selenocystine to produce L-alanine.</text>
</comment>
<dbReference type="InterPro" id="IPR015422">
    <property type="entry name" value="PyrdxlP-dep_Trfase_small"/>
</dbReference>
<dbReference type="SUPFAM" id="SSF53383">
    <property type="entry name" value="PLP-dependent transferases"/>
    <property type="match status" value="1"/>
</dbReference>
<dbReference type="GO" id="GO:0006534">
    <property type="term" value="P:cysteine metabolic process"/>
    <property type="evidence" value="ECO:0007669"/>
    <property type="project" value="UniProtKB-UniRule"/>
</dbReference>
<comment type="cofactor">
    <cofactor evidence="1 7">
        <name>pyridoxal 5'-phosphate</name>
        <dbReference type="ChEBI" id="CHEBI:597326"/>
    </cofactor>
</comment>
<organism evidence="10 11">
    <name type="scientific">Holdemania filiformis</name>
    <dbReference type="NCBI Taxonomy" id="61171"/>
    <lineage>
        <taxon>Bacteria</taxon>
        <taxon>Bacillati</taxon>
        <taxon>Bacillota</taxon>
        <taxon>Erysipelotrichia</taxon>
        <taxon>Erysipelotrichales</taxon>
        <taxon>Erysipelotrichaceae</taxon>
        <taxon>Holdemania</taxon>
    </lineage>
</organism>
<accession>A0A412G5S9</accession>
<evidence type="ECO:0000256" key="7">
    <source>
        <dbReference type="RuleBase" id="RU004504"/>
    </source>
</evidence>
<keyword evidence="4 8" id="KW-0808">Transferase</keyword>
<dbReference type="PIRSF" id="PIRSF005572">
    <property type="entry name" value="NifS"/>
    <property type="match status" value="1"/>
</dbReference>
<dbReference type="Pfam" id="PF00266">
    <property type="entry name" value="Aminotran_5"/>
    <property type="match status" value="1"/>
</dbReference>
<gene>
    <name evidence="10" type="primary">sufS</name>
    <name evidence="10" type="ORF">DWY25_02700</name>
</gene>
<evidence type="ECO:0000256" key="4">
    <source>
        <dbReference type="ARBA" id="ARBA00022679"/>
    </source>
</evidence>
<dbReference type="GO" id="GO:0030170">
    <property type="term" value="F:pyridoxal phosphate binding"/>
    <property type="evidence" value="ECO:0007669"/>
    <property type="project" value="UniProtKB-UniRule"/>
</dbReference>
<comment type="catalytic activity">
    <reaction evidence="6 8">
        <text>(sulfur carrier)-H + L-cysteine = (sulfur carrier)-SH + L-alanine</text>
        <dbReference type="Rhea" id="RHEA:43892"/>
        <dbReference type="Rhea" id="RHEA-COMP:14737"/>
        <dbReference type="Rhea" id="RHEA-COMP:14739"/>
        <dbReference type="ChEBI" id="CHEBI:29917"/>
        <dbReference type="ChEBI" id="CHEBI:35235"/>
        <dbReference type="ChEBI" id="CHEBI:57972"/>
        <dbReference type="ChEBI" id="CHEBI:64428"/>
        <dbReference type="EC" id="2.8.1.7"/>
    </reaction>
</comment>
<comment type="caution">
    <text evidence="10">The sequence shown here is derived from an EMBL/GenBank/DDBJ whole genome shotgun (WGS) entry which is preliminary data.</text>
</comment>
<comment type="similarity">
    <text evidence="2 8">Belongs to the class-V pyridoxal-phosphate-dependent aminotransferase family. Csd subfamily.</text>
</comment>
<proteinExistence type="inferred from homology"/>
<dbReference type="InterPro" id="IPR020578">
    <property type="entry name" value="Aminotrans_V_PyrdxlP_BS"/>
</dbReference>
<dbReference type="InterPro" id="IPR010970">
    <property type="entry name" value="Cys_dSase_SufS"/>
</dbReference>
<dbReference type="PANTHER" id="PTHR43586:SF8">
    <property type="entry name" value="CYSTEINE DESULFURASE 1, CHLOROPLASTIC"/>
    <property type="match status" value="1"/>
</dbReference>
<dbReference type="GeneID" id="83014318"/>
<dbReference type="InterPro" id="IPR016454">
    <property type="entry name" value="Cysteine_dSase"/>
</dbReference>
<protein>
    <recommendedName>
        <fullName evidence="3 8">Cysteine desulfurase</fullName>
        <ecNumber evidence="3 8">2.8.1.7</ecNumber>
    </recommendedName>
</protein>
<dbReference type="EC" id="2.8.1.7" evidence="3 8"/>
<dbReference type="PANTHER" id="PTHR43586">
    <property type="entry name" value="CYSTEINE DESULFURASE"/>
    <property type="match status" value="1"/>
</dbReference>
<evidence type="ECO:0000256" key="3">
    <source>
        <dbReference type="ARBA" id="ARBA00012239"/>
    </source>
</evidence>
<dbReference type="InterPro" id="IPR015421">
    <property type="entry name" value="PyrdxlP-dep_Trfase_major"/>
</dbReference>
<evidence type="ECO:0000313" key="11">
    <source>
        <dbReference type="Proteomes" id="UP000284178"/>
    </source>
</evidence>
<evidence type="ECO:0000256" key="5">
    <source>
        <dbReference type="ARBA" id="ARBA00022898"/>
    </source>
</evidence>
<evidence type="ECO:0000256" key="6">
    <source>
        <dbReference type="ARBA" id="ARBA00050776"/>
    </source>
</evidence>
<dbReference type="CDD" id="cd06453">
    <property type="entry name" value="SufS_like"/>
    <property type="match status" value="1"/>
</dbReference>
<evidence type="ECO:0000313" key="10">
    <source>
        <dbReference type="EMBL" id="RGR76281.1"/>
    </source>
</evidence>
<dbReference type="AlphaFoldDB" id="A0A412G5S9"/>
<name>A0A412G5S9_9FIRM</name>
<dbReference type="Proteomes" id="UP000284178">
    <property type="component" value="Unassembled WGS sequence"/>
</dbReference>
<dbReference type="Gene3D" id="3.40.640.10">
    <property type="entry name" value="Type I PLP-dependent aspartate aminotransferase-like (Major domain)"/>
    <property type="match status" value="1"/>
</dbReference>
<evidence type="ECO:0000256" key="2">
    <source>
        <dbReference type="ARBA" id="ARBA00010447"/>
    </source>
</evidence>
<keyword evidence="5 8" id="KW-0663">Pyridoxal phosphate</keyword>
<dbReference type="InterPro" id="IPR015424">
    <property type="entry name" value="PyrdxlP-dep_Trfase"/>
</dbReference>
<reference evidence="10 11" key="1">
    <citation type="submission" date="2018-08" db="EMBL/GenBank/DDBJ databases">
        <title>A genome reference for cultivated species of the human gut microbiota.</title>
        <authorList>
            <person name="Zou Y."/>
            <person name="Xue W."/>
            <person name="Luo G."/>
        </authorList>
    </citation>
    <scope>NUCLEOTIDE SEQUENCE [LARGE SCALE GENOMIC DNA]</scope>
    <source>
        <strain evidence="10 11">AF24-29</strain>
    </source>
</reference>
<keyword evidence="11" id="KW-1185">Reference proteome</keyword>
<evidence type="ECO:0000256" key="1">
    <source>
        <dbReference type="ARBA" id="ARBA00001933"/>
    </source>
</evidence>